<comment type="caution">
    <text evidence="2">The sequence shown here is derived from an EMBL/GenBank/DDBJ whole genome shotgun (WGS) entry which is preliminary data.</text>
</comment>
<dbReference type="InterPro" id="IPR036866">
    <property type="entry name" value="RibonucZ/Hydroxyglut_hydro"/>
</dbReference>
<dbReference type="RefSeq" id="WP_148976525.1">
    <property type="nucleotide sequence ID" value="NZ_VTER01000012.1"/>
</dbReference>
<evidence type="ECO:0000313" key="3">
    <source>
        <dbReference type="Proteomes" id="UP000322139"/>
    </source>
</evidence>
<feature type="domain" description="Metallo-beta-lactamase" evidence="1">
    <location>
        <begin position="65"/>
        <end position="137"/>
    </location>
</feature>
<sequence>MLNEIQINEIVFPEGGEGGELENLLIQRAEEMSIPVVYAESGSGWQAGSSSFQIISPIQGREYGSKNDGSLVIMAKAGGLRWLFTGDLEEEGESWIIQKYPHLKADILKAGHHGSNSSSSSQFLRHIAPKAAVISAGRNNRYGHPHQEVLSRLSSEKIKILRTDLHGAITYTFTEKAGTFSLKLP</sequence>
<protein>
    <recommendedName>
        <fullName evidence="1">Metallo-beta-lactamase domain-containing protein</fullName>
    </recommendedName>
</protein>
<dbReference type="InterPro" id="IPR001279">
    <property type="entry name" value="Metallo-B-lactamas"/>
</dbReference>
<dbReference type="Pfam" id="PF00753">
    <property type="entry name" value="Lactamase_B"/>
    <property type="match status" value="1"/>
</dbReference>
<gene>
    <name evidence="2" type="ORF">FZD51_20910</name>
</gene>
<dbReference type="Gene3D" id="3.60.15.10">
    <property type="entry name" value="Ribonuclease Z/Hydroxyacylglutathione hydrolase-like"/>
    <property type="match status" value="1"/>
</dbReference>
<organism evidence="2 3">
    <name type="scientific">Bacillus infantis</name>
    <dbReference type="NCBI Taxonomy" id="324767"/>
    <lineage>
        <taxon>Bacteria</taxon>
        <taxon>Bacillati</taxon>
        <taxon>Bacillota</taxon>
        <taxon>Bacilli</taxon>
        <taxon>Bacillales</taxon>
        <taxon>Bacillaceae</taxon>
        <taxon>Bacillus</taxon>
    </lineage>
</organism>
<dbReference type="PANTHER" id="PTHR30619">
    <property type="entry name" value="DNA INTERNALIZATION/COMPETENCE PROTEIN COMEC/REC2"/>
    <property type="match status" value="1"/>
</dbReference>
<dbReference type="AlphaFoldDB" id="A0A5D4R2S6"/>
<dbReference type="EMBL" id="VTER01000012">
    <property type="protein sequence ID" value="TYS44336.1"/>
    <property type="molecule type" value="Genomic_DNA"/>
</dbReference>
<proteinExistence type="predicted"/>
<dbReference type="SUPFAM" id="SSF56281">
    <property type="entry name" value="Metallo-hydrolase/oxidoreductase"/>
    <property type="match status" value="1"/>
</dbReference>
<evidence type="ECO:0000313" key="2">
    <source>
        <dbReference type="EMBL" id="TYS44336.1"/>
    </source>
</evidence>
<dbReference type="Proteomes" id="UP000322139">
    <property type="component" value="Unassembled WGS sequence"/>
</dbReference>
<evidence type="ECO:0000259" key="1">
    <source>
        <dbReference type="Pfam" id="PF00753"/>
    </source>
</evidence>
<accession>A0A5D4R2S6</accession>
<reference evidence="2 3" key="1">
    <citation type="submission" date="2019-08" db="EMBL/GenBank/DDBJ databases">
        <title>Bacillus genomes from the desert of Cuatro Cienegas, Coahuila.</title>
        <authorList>
            <person name="Olmedo-Alvarez G."/>
        </authorList>
    </citation>
    <scope>NUCLEOTIDE SEQUENCE [LARGE SCALE GENOMIC DNA]</scope>
    <source>
        <strain evidence="2 3">CH446_14T</strain>
    </source>
</reference>
<dbReference type="InterPro" id="IPR052159">
    <property type="entry name" value="Competence_DNA_uptake"/>
</dbReference>
<name>A0A5D4R2S6_9BACI</name>
<dbReference type="PANTHER" id="PTHR30619:SF1">
    <property type="entry name" value="RECOMBINATION PROTEIN 2"/>
    <property type="match status" value="1"/>
</dbReference>